<protein>
    <submittedName>
        <fullName evidence="2">Uncharacterized protein</fullName>
    </submittedName>
</protein>
<reference evidence="2" key="1">
    <citation type="submission" date="2019-07" db="EMBL/GenBank/DDBJ databases">
        <authorList>
            <person name="Dittberner H."/>
        </authorList>
    </citation>
    <scope>NUCLEOTIDE SEQUENCE [LARGE SCALE GENOMIC DNA]</scope>
</reference>
<evidence type="ECO:0000313" key="3">
    <source>
        <dbReference type="Proteomes" id="UP000489600"/>
    </source>
</evidence>
<gene>
    <name evidence="2" type="ORF">ANE_LOCUS21700</name>
</gene>
<feature type="region of interest" description="Disordered" evidence="1">
    <location>
        <begin position="1"/>
        <end position="46"/>
    </location>
</feature>
<organism evidence="2 3">
    <name type="scientific">Arabis nemorensis</name>
    <dbReference type="NCBI Taxonomy" id="586526"/>
    <lineage>
        <taxon>Eukaryota</taxon>
        <taxon>Viridiplantae</taxon>
        <taxon>Streptophyta</taxon>
        <taxon>Embryophyta</taxon>
        <taxon>Tracheophyta</taxon>
        <taxon>Spermatophyta</taxon>
        <taxon>Magnoliopsida</taxon>
        <taxon>eudicotyledons</taxon>
        <taxon>Gunneridae</taxon>
        <taxon>Pentapetalae</taxon>
        <taxon>rosids</taxon>
        <taxon>malvids</taxon>
        <taxon>Brassicales</taxon>
        <taxon>Brassicaceae</taxon>
        <taxon>Arabideae</taxon>
        <taxon>Arabis</taxon>
    </lineage>
</organism>
<dbReference type="AlphaFoldDB" id="A0A565CCC8"/>
<name>A0A565CCC8_9BRAS</name>
<feature type="compositionally biased region" description="Basic residues" evidence="1">
    <location>
        <begin position="1"/>
        <end position="13"/>
    </location>
</feature>
<evidence type="ECO:0000313" key="2">
    <source>
        <dbReference type="EMBL" id="VVB11256.1"/>
    </source>
</evidence>
<feature type="non-terminal residue" evidence="2">
    <location>
        <position position="64"/>
    </location>
</feature>
<sequence length="64" mass="6873">MPNPRRNRQKPKKNNSATDFHFSQSTSSFSSVTNRDRSVSVPPRNGDVAAVTASSAISHSGLVS</sequence>
<feature type="compositionally biased region" description="Low complexity" evidence="1">
    <location>
        <begin position="20"/>
        <end position="31"/>
    </location>
</feature>
<dbReference type="Proteomes" id="UP000489600">
    <property type="component" value="Unassembled WGS sequence"/>
</dbReference>
<proteinExistence type="predicted"/>
<dbReference type="EMBL" id="CABITT030000007">
    <property type="protein sequence ID" value="VVB11256.1"/>
    <property type="molecule type" value="Genomic_DNA"/>
</dbReference>
<evidence type="ECO:0000256" key="1">
    <source>
        <dbReference type="SAM" id="MobiDB-lite"/>
    </source>
</evidence>
<accession>A0A565CCC8</accession>
<comment type="caution">
    <text evidence="2">The sequence shown here is derived from an EMBL/GenBank/DDBJ whole genome shotgun (WGS) entry which is preliminary data.</text>
</comment>
<keyword evidence="3" id="KW-1185">Reference proteome</keyword>